<dbReference type="Pfam" id="PF00462">
    <property type="entry name" value="Glutaredoxin"/>
    <property type="match status" value="1"/>
</dbReference>
<dbReference type="PROSITE" id="PS51354">
    <property type="entry name" value="GLUTAREDOXIN_2"/>
    <property type="match status" value="1"/>
</dbReference>
<name>A0AAD8JVZ5_TARER</name>
<dbReference type="SUPFAM" id="SSF52833">
    <property type="entry name" value="Thioredoxin-like"/>
    <property type="match status" value="1"/>
</dbReference>
<dbReference type="Proteomes" id="UP001229421">
    <property type="component" value="Unassembled WGS sequence"/>
</dbReference>
<protein>
    <recommendedName>
        <fullName evidence="1">Glutaredoxin domain-containing protein</fullName>
    </recommendedName>
</protein>
<reference evidence="2" key="1">
    <citation type="journal article" date="2023" name="bioRxiv">
        <title>Improved chromosome-level genome assembly for marigold (Tagetes erecta).</title>
        <authorList>
            <person name="Jiang F."/>
            <person name="Yuan L."/>
            <person name="Wang S."/>
            <person name="Wang H."/>
            <person name="Xu D."/>
            <person name="Wang A."/>
            <person name="Fan W."/>
        </authorList>
    </citation>
    <scope>NUCLEOTIDE SEQUENCE</scope>
    <source>
        <strain evidence="2">WSJ</strain>
        <tissue evidence="2">Leaf</tissue>
    </source>
</reference>
<evidence type="ECO:0000313" key="3">
    <source>
        <dbReference type="Proteomes" id="UP001229421"/>
    </source>
</evidence>
<keyword evidence="3" id="KW-1185">Reference proteome</keyword>
<dbReference type="CDD" id="cd03031">
    <property type="entry name" value="GRX_GRX_like"/>
    <property type="match status" value="1"/>
</dbReference>
<dbReference type="EMBL" id="JAUHHV010000010">
    <property type="protein sequence ID" value="KAK1409722.1"/>
    <property type="molecule type" value="Genomic_DNA"/>
</dbReference>
<proteinExistence type="predicted"/>
<dbReference type="AlphaFoldDB" id="A0AAD8JVZ5"/>
<evidence type="ECO:0000313" key="2">
    <source>
        <dbReference type="EMBL" id="KAK1409722.1"/>
    </source>
</evidence>
<gene>
    <name evidence="2" type="ORF">QVD17_36251</name>
</gene>
<dbReference type="PANTHER" id="PTHR45669:SF28">
    <property type="entry name" value="GLUTAREDOXIN DOMAIN-CONTAINING PROTEIN"/>
    <property type="match status" value="1"/>
</dbReference>
<comment type="caution">
    <text evidence="2">The sequence shown here is derived from an EMBL/GenBank/DDBJ whole genome shotgun (WGS) entry which is preliminary data.</text>
</comment>
<organism evidence="2 3">
    <name type="scientific">Tagetes erecta</name>
    <name type="common">African marigold</name>
    <dbReference type="NCBI Taxonomy" id="13708"/>
    <lineage>
        <taxon>Eukaryota</taxon>
        <taxon>Viridiplantae</taxon>
        <taxon>Streptophyta</taxon>
        <taxon>Embryophyta</taxon>
        <taxon>Tracheophyta</taxon>
        <taxon>Spermatophyta</taxon>
        <taxon>Magnoliopsida</taxon>
        <taxon>eudicotyledons</taxon>
        <taxon>Gunneridae</taxon>
        <taxon>Pentapetalae</taxon>
        <taxon>asterids</taxon>
        <taxon>campanulids</taxon>
        <taxon>Asterales</taxon>
        <taxon>Asteraceae</taxon>
        <taxon>Asteroideae</taxon>
        <taxon>Heliantheae alliance</taxon>
        <taxon>Tageteae</taxon>
        <taxon>Tagetes</taxon>
    </lineage>
</organism>
<sequence>MDDRPRHRLEGAPGGVTKLLLTWNITSSSVSWNMKSVKGKLLKKLKTIKTIGYLKPERILHVNAADGLIDSLFPKASDKVETNLVTEEKEVMKIEKQSSFSVQEPEVIDVFELMKDLEDEDEDDDGFDLDFDVTDKENCRPISNGIVDKNWGFGKYKGFGANPLSEIDISSFRPPDLDSGTLFDPNLLAAFQQVVLEVKAQEKQRIDRGLCSFGDDLDHDQEPDAEPPLKSMKFEEIDDPLLEFEKICPPGGSDSVILYTTGFRSVRKTFEDCSSIRFILESFKVLYHERDLSMHSDFRDELWQILGGKVVPPRLFIKGRYIGGAEEVLRLHEQGKFRPLLAGIPMNTLDGPCDGCAGVRFVVCFKCSGSRKVDSGNGWLPEKCRECNENGLIICPFCC</sequence>
<dbReference type="InterPro" id="IPR036249">
    <property type="entry name" value="Thioredoxin-like_sf"/>
</dbReference>
<dbReference type="InterPro" id="IPR002109">
    <property type="entry name" value="Glutaredoxin"/>
</dbReference>
<feature type="domain" description="Glutaredoxin" evidence="1">
    <location>
        <begin position="256"/>
        <end position="322"/>
    </location>
</feature>
<evidence type="ECO:0000259" key="1">
    <source>
        <dbReference type="Pfam" id="PF00462"/>
    </source>
</evidence>
<dbReference type="PANTHER" id="PTHR45669">
    <property type="entry name" value="GLUTAREDOXIN DOMAIN-CONTAINING CYSTEINE-RICH PROTEIN CG12206-RELATED"/>
    <property type="match status" value="1"/>
</dbReference>
<dbReference type="Gene3D" id="3.40.30.10">
    <property type="entry name" value="Glutaredoxin"/>
    <property type="match status" value="1"/>
</dbReference>
<dbReference type="Pfam" id="PF23733">
    <property type="entry name" value="GRXCR1-2_C"/>
    <property type="match status" value="1"/>
</dbReference>
<accession>A0AAD8JVZ5</accession>